<dbReference type="RefSeq" id="WP_099787153.1">
    <property type="nucleotide sequence ID" value="NZ_JBHLYV010000001.1"/>
</dbReference>
<accession>A0A2G8TJP6</accession>
<evidence type="ECO:0000256" key="3">
    <source>
        <dbReference type="ARBA" id="ARBA00022723"/>
    </source>
</evidence>
<evidence type="ECO:0000256" key="2">
    <source>
        <dbReference type="ARBA" id="ARBA00010211"/>
    </source>
</evidence>
<evidence type="ECO:0000259" key="5">
    <source>
        <dbReference type="Pfam" id="PF01557"/>
    </source>
</evidence>
<dbReference type="Proteomes" id="UP000230390">
    <property type="component" value="Unassembled WGS sequence"/>
</dbReference>
<dbReference type="InterPro" id="IPR011234">
    <property type="entry name" value="Fumarylacetoacetase-like_C"/>
</dbReference>
<evidence type="ECO:0000313" key="6">
    <source>
        <dbReference type="EMBL" id="PIL46263.1"/>
    </source>
</evidence>
<organism evidence="6 7">
    <name type="scientific">Massilia eurypsychrophila</name>
    <dbReference type="NCBI Taxonomy" id="1485217"/>
    <lineage>
        <taxon>Bacteria</taxon>
        <taxon>Pseudomonadati</taxon>
        <taxon>Pseudomonadota</taxon>
        <taxon>Betaproteobacteria</taxon>
        <taxon>Burkholderiales</taxon>
        <taxon>Oxalobacteraceae</taxon>
        <taxon>Telluria group</taxon>
        <taxon>Massilia</taxon>
    </lineage>
</organism>
<dbReference type="PANTHER" id="PTHR42796:SF4">
    <property type="entry name" value="FUMARYLACETOACETATE HYDROLASE DOMAIN-CONTAINING PROTEIN 2A"/>
    <property type="match status" value="1"/>
</dbReference>
<proteinExistence type="inferred from homology"/>
<evidence type="ECO:0000256" key="4">
    <source>
        <dbReference type="ARBA" id="ARBA00022801"/>
    </source>
</evidence>
<dbReference type="Gene3D" id="3.90.850.10">
    <property type="entry name" value="Fumarylacetoacetase-like, C-terminal domain"/>
    <property type="match status" value="1"/>
</dbReference>
<dbReference type="GO" id="GO:0046872">
    <property type="term" value="F:metal ion binding"/>
    <property type="evidence" value="ECO:0007669"/>
    <property type="project" value="UniProtKB-KW"/>
</dbReference>
<reference evidence="6 7" key="1">
    <citation type="submission" date="2017-10" db="EMBL/GenBank/DDBJ databases">
        <title>Massilia psychrophilum sp. nov., a novel purple-pigmented bacterium isolated from Tianshan glacier, Xinjiang Municipality, China.</title>
        <authorList>
            <person name="Wang H."/>
        </authorList>
    </citation>
    <scope>NUCLEOTIDE SEQUENCE [LARGE SCALE GENOMIC DNA]</scope>
    <source>
        <strain evidence="6 7">JCM 30074</strain>
    </source>
</reference>
<feature type="domain" description="Fumarylacetoacetase-like C-terminal" evidence="5">
    <location>
        <begin position="72"/>
        <end position="277"/>
    </location>
</feature>
<sequence length="297" mass="32157">MKLVRYGRPGKEKPGLIDDEGRLRSLAGELDDIGPETLSDKALRKLARIDPASLPLVRGTPRFGVPLAGIGKFIGIGLNYADHAAETNMPIPLEPIVFMKALSCLSGPDDPLRLPPGSKKTDWEVELGVVIGTRAQYVDEADALDYVAGFCVVNDVSERAFQFQSSQWDKGKGCDTFGPVGPWLVTRDEVMDPQRLDLYLELNGKRMQTGCTETMVFTVAQLVSYLSRFMTLEPGDIIATGTPPGVGIGRTPPRFLKPGDTLRLGIAGLGEQQQQVVATPVTTKRAPNAARAKVAVR</sequence>
<name>A0A2G8TJP6_9BURK</name>
<dbReference type="SUPFAM" id="SSF56529">
    <property type="entry name" value="FAH"/>
    <property type="match status" value="1"/>
</dbReference>
<dbReference type="PANTHER" id="PTHR42796">
    <property type="entry name" value="FUMARYLACETOACETATE HYDROLASE DOMAIN-CONTAINING PROTEIN 2A-RELATED"/>
    <property type="match status" value="1"/>
</dbReference>
<comment type="similarity">
    <text evidence="2">Belongs to the FAH family.</text>
</comment>
<dbReference type="InterPro" id="IPR051121">
    <property type="entry name" value="FAH"/>
</dbReference>
<dbReference type="AlphaFoldDB" id="A0A2G8TJP6"/>
<dbReference type="Pfam" id="PF01557">
    <property type="entry name" value="FAA_hydrolase"/>
    <property type="match status" value="1"/>
</dbReference>
<keyword evidence="6" id="KW-0413">Isomerase</keyword>
<evidence type="ECO:0000313" key="7">
    <source>
        <dbReference type="Proteomes" id="UP000230390"/>
    </source>
</evidence>
<comment type="cofactor">
    <cofactor evidence="1">
        <name>Mg(2+)</name>
        <dbReference type="ChEBI" id="CHEBI:18420"/>
    </cofactor>
</comment>
<dbReference type="EMBL" id="PDOC01000002">
    <property type="protein sequence ID" value="PIL46263.1"/>
    <property type="molecule type" value="Genomic_DNA"/>
</dbReference>
<comment type="caution">
    <text evidence="6">The sequence shown here is derived from an EMBL/GenBank/DDBJ whole genome shotgun (WGS) entry which is preliminary data.</text>
</comment>
<dbReference type="GO" id="GO:0016787">
    <property type="term" value="F:hydrolase activity"/>
    <property type="evidence" value="ECO:0007669"/>
    <property type="project" value="UniProtKB-KW"/>
</dbReference>
<dbReference type="InterPro" id="IPR036663">
    <property type="entry name" value="Fumarylacetoacetase_C_sf"/>
</dbReference>
<dbReference type="OrthoDB" id="8582489at2"/>
<protein>
    <submittedName>
        <fullName evidence="6">2-hydroxyhepta-2,4-diene-1,7-dioate isomerase</fullName>
    </submittedName>
</protein>
<evidence type="ECO:0000256" key="1">
    <source>
        <dbReference type="ARBA" id="ARBA00001946"/>
    </source>
</evidence>
<keyword evidence="4" id="KW-0378">Hydrolase</keyword>
<keyword evidence="3" id="KW-0479">Metal-binding</keyword>
<gene>
    <name evidence="6" type="ORF">CR105_04020</name>
</gene>
<dbReference type="GO" id="GO:0019752">
    <property type="term" value="P:carboxylic acid metabolic process"/>
    <property type="evidence" value="ECO:0007669"/>
    <property type="project" value="UniProtKB-ARBA"/>
</dbReference>
<keyword evidence="7" id="KW-1185">Reference proteome</keyword>
<dbReference type="FunFam" id="3.90.850.10:FF:000002">
    <property type="entry name" value="2-hydroxyhepta-2,4-diene-1,7-dioate isomerase"/>
    <property type="match status" value="1"/>
</dbReference>
<dbReference type="GO" id="GO:0016853">
    <property type="term" value="F:isomerase activity"/>
    <property type="evidence" value="ECO:0007669"/>
    <property type="project" value="UniProtKB-KW"/>
</dbReference>